<comment type="caution">
    <text evidence="2">The sequence shown here is derived from an EMBL/GenBank/DDBJ whole genome shotgun (WGS) entry which is preliminary data.</text>
</comment>
<feature type="signal peptide" evidence="1">
    <location>
        <begin position="1"/>
        <end position="19"/>
    </location>
</feature>
<sequence>MNKFRSLVLIGLLSLLVAACSSGGRSTMTPDEYLLHNVSAWNGVTEYVNRWTGGEQGEALTRSLQERKGLKQYASPLGHARAELAQVLVQVQTFPPPEDAVALRDMTVTYLKTADSLYETMQKVAALPDGFADEQFAPLGAELERLGKALDSQMTALNDAQMAYAKKHKIQLQQSSG</sequence>
<evidence type="ECO:0000313" key="2">
    <source>
        <dbReference type="EMBL" id="KWS02481.1"/>
    </source>
</evidence>
<dbReference type="AlphaFoldDB" id="A0A125U086"/>
<evidence type="ECO:0000256" key="1">
    <source>
        <dbReference type="SAM" id="SignalP"/>
    </source>
</evidence>
<dbReference type="Proteomes" id="UP000023435">
    <property type="component" value="Unassembled WGS sequence"/>
</dbReference>
<dbReference type="EMBL" id="JAJA02000001">
    <property type="protein sequence ID" value="KWS02481.1"/>
    <property type="molecule type" value="Genomic_DNA"/>
</dbReference>
<keyword evidence="3" id="KW-1185">Reference proteome</keyword>
<organism evidence="2 3">
    <name type="scientific">Lysobacter capsici AZ78</name>
    <dbReference type="NCBI Taxonomy" id="1444315"/>
    <lineage>
        <taxon>Bacteria</taxon>
        <taxon>Pseudomonadati</taxon>
        <taxon>Pseudomonadota</taxon>
        <taxon>Gammaproteobacteria</taxon>
        <taxon>Lysobacterales</taxon>
        <taxon>Lysobacteraceae</taxon>
        <taxon>Lysobacter</taxon>
    </lineage>
</organism>
<proteinExistence type="predicted"/>
<dbReference type="OrthoDB" id="6021374at2"/>
<keyword evidence="1" id="KW-0732">Signal</keyword>
<accession>A0A125U086</accession>
<reference evidence="2 3" key="1">
    <citation type="journal article" date="2014" name="Genome Announc.">
        <title>Draft Genome Sequence of Lysobacter capsici AZ78, a Bacterium Antagonistic to Plant-Pathogenic Oomycetes.</title>
        <authorList>
            <person name="Puopolo G."/>
            <person name="Sonego P."/>
            <person name="Engelen K."/>
            <person name="Pertot I."/>
        </authorList>
    </citation>
    <scope>NUCLEOTIDE SEQUENCE [LARGE SCALE GENOMIC DNA]</scope>
    <source>
        <strain evidence="2 3">AZ78</strain>
    </source>
</reference>
<gene>
    <name evidence="2" type="ORF">AZ78_0025</name>
</gene>
<protein>
    <recommendedName>
        <fullName evidence="4">Lipoprotein</fullName>
    </recommendedName>
</protein>
<evidence type="ECO:0000313" key="3">
    <source>
        <dbReference type="Proteomes" id="UP000023435"/>
    </source>
</evidence>
<evidence type="ECO:0008006" key="4">
    <source>
        <dbReference type="Google" id="ProtNLM"/>
    </source>
</evidence>
<name>A0A125U086_9GAMM</name>
<feature type="chain" id="PRO_5007180307" description="Lipoprotein" evidence="1">
    <location>
        <begin position="20"/>
        <end position="177"/>
    </location>
</feature>
<dbReference type="RefSeq" id="WP_036111054.1">
    <property type="nucleotide sequence ID" value="NZ_JAJA02000001.1"/>
</dbReference>
<dbReference type="PROSITE" id="PS51257">
    <property type="entry name" value="PROKAR_LIPOPROTEIN"/>
    <property type="match status" value="1"/>
</dbReference>